<dbReference type="EMBL" id="QTTT01000001">
    <property type="protein sequence ID" value="REF00267.1"/>
    <property type="molecule type" value="Genomic_DNA"/>
</dbReference>
<protein>
    <submittedName>
        <fullName evidence="1">Uncharacterized protein</fullName>
    </submittedName>
</protein>
<reference evidence="1 2" key="1">
    <citation type="submission" date="2018-08" db="EMBL/GenBank/DDBJ databases">
        <title>Sequencing the genomes of 1000 actinobacteria strains.</title>
        <authorList>
            <person name="Klenk H.-P."/>
        </authorList>
    </citation>
    <scope>NUCLEOTIDE SEQUENCE [LARGE SCALE GENOMIC DNA]</scope>
    <source>
        <strain evidence="1 2">DSM 43927</strain>
    </source>
</reference>
<organism evidence="1 2">
    <name type="scientific">Thermomonospora umbrina</name>
    <dbReference type="NCBI Taxonomy" id="111806"/>
    <lineage>
        <taxon>Bacteria</taxon>
        <taxon>Bacillati</taxon>
        <taxon>Actinomycetota</taxon>
        <taxon>Actinomycetes</taxon>
        <taxon>Streptosporangiales</taxon>
        <taxon>Thermomonosporaceae</taxon>
        <taxon>Thermomonospora</taxon>
    </lineage>
</organism>
<keyword evidence="2" id="KW-1185">Reference proteome</keyword>
<sequence length="47" mass="5014">MKSGLSDCPLLTIFRVVSRDESVSSEAPSSHGPVSAGIWVENEVIPE</sequence>
<dbReference type="AlphaFoldDB" id="A0A3D9SWF1"/>
<accession>A0A3D9SWF1</accession>
<evidence type="ECO:0000313" key="2">
    <source>
        <dbReference type="Proteomes" id="UP000256661"/>
    </source>
</evidence>
<dbReference type="Proteomes" id="UP000256661">
    <property type="component" value="Unassembled WGS sequence"/>
</dbReference>
<gene>
    <name evidence="1" type="ORF">DFJ69_5796</name>
</gene>
<evidence type="ECO:0000313" key="1">
    <source>
        <dbReference type="EMBL" id="REF00267.1"/>
    </source>
</evidence>
<comment type="caution">
    <text evidence="1">The sequence shown here is derived from an EMBL/GenBank/DDBJ whole genome shotgun (WGS) entry which is preliminary data.</text>
</comment>
<name>A0A3D9SWF1_9ACTN</name>
<proteinExistence type="predicted"/>